<dbReference type="Proteomes" id="UP000315783">
    <property type="component" value="Unassembled WGS sequence"/>
</dbReference>
<keyword evidence="3" id="KW-1185">Reference proteome</keyword>
<organism evidence="2 3">
    <name type="scientific">Cordyceps javanica</name>
    <dbReference type="NCBI Taxonomy" id="43265"/>
    <lineage>
        <taxon>Eukaryota</taxon>
        <taxon>Fungi</taxon>
        <taxon>Dikarya</taxon>
        <taxon>Ascomycota</taxon>
        <taxon>Pezizomycotina</taxon>
        <taxon>Sordariomycetes</taxon>
        <taxon>Hypocreomycetidae</taxon>
        <taxon>Hypocreales</taxon>
        <taxon>Cordycipitaceae</taxon>
        <taxon>Cordyceps</taxon>
    </lineage>
</organism>
<evidence type="ECO:0000313" key="2">
    <source>
        <dbReference type="EMBL" id="TQW00443.1"/>
    </source>
</evidence>
<dbReference type="EMBL" id="SPUK01000001">
    <property type="protein sequence ID" value="TQW00443.1"/>
    <property type="molecule type" value="Genomic_DNA"/>
</dbReference>
<reference evidence="2 3" key="1">
    <citation type="journal article" date="2019" name="Appl. Microbiol. Biotechnol.">
        <title>Genome sequence of Isaria javanica and comparative genome analysis insights into family S53 peptidase evolution in fungal entomopathogens.</title>
        <authorList>
            <person name="Lin R."/>
            <person name="Zhang X."/>
            <person name="Xin B."/>
            <person name="Zou M."/>
            <person name="Gao Y."/>
            <person name="Qin F."/>
            <person name="Hu Q."/>
            <person name="Xie B."/>
            <person name="Cheng X."/>
        </authorList>
    </citation>
    <scope>NUCLEOTIDE SEQUENCE [LARGE SCALE GENOMIC DNA]</scope>
    <source>
        <strain evidence="2 3">IJ1G</strain>
    </source>
</reference>
<comment type="caution">
    <text evidence="2">The sequence shown here is derived from an EMBL/GenBank/DDBJ whole genome shotgun (WGS) entry which is preliminary data.</text>
</comment>
<protein>
    <submittedName>
        <fullName evidence="2">Uncharacterized protein</fullName>
    </submittedName>
</protein>
<gene>
    <name evidence="2" type="ORF">IF1G_00374</name>
</gene>
<evidence type="ECO:0000313" key="3">
    <source>
        <dbReference type="Proteomes" id="UP000315783"/>
    </source>
</evidence>
<name>A0A545VFC8_9HYPO</name>
<proteinExistence type="predicted"/>
<evidence type="ECO:0000256" key="1">
    <source>
        <dbReference type="SAM" id="MobiDB-lite"/>
    </source>
</evidence>
<dbReference type="AlphaFoldDB" id="A0A545VFC8"/>
<accession>A0A545VFC8</accession>
<feature type="region of interest" description="Disordered" evidence="1">
    <location>
        <begin position="109"/>
        <end position="130"/>
    </location>
</feature>
<sequence length="130" mass="14043">MEAGARPTLTYLNACSRVQTALDVARHPPTVRAAIEGKLGDWQTGYLQGTWPLSCMYSSWRREPTPHPPNCPLLPEHSGTVIGSLPLTLVQGKAYLTCNYQYGRYGATNKKGANSFAPPPPPNDGITSSS</sequence>